<keyword evidence="1" id="KW-0472">Membrane</keyword>
<dbReference type="OrthoDB" id="10499603at2759"/>
<dbReference type="EMBL" id="MCOG01000302">
    <property type="protein sequence ID" value="ORY20097.1"/>
    <property type="molecule type" value="Genomic_DNA"/>
</dbReference>
<evidence type="ECO:0000313" key="3">
    <source>
        <dbReference type="Proteomes" id="UP000193920"/>
    </source>
</evidence>
<evidence type="ECO:0000256" key="1">
    <source>
        <dbReference type="SAM" id="Phobius"/>
    </source>
</evidence>
<reference evidence="2 3" key="1">
    <citation type="submission" date="2016-08" db="EMBL/GenBank/DDBJ databases">
        <title>A Parts List for Fungal Cellulosomes Revealed by Comparative Genomics.</title>
        <authorList>
            <consortium name="DOE Joint Genome Institute"/>
            <person name="Haitjema C.H."/>
            <person name="Gilmore S.P."/>
            <person name="Henske J.K."/>
            <person name="Solomon K.V."/>
            <person name="De Groot R."/>
            <person name="Kuo A."/>
            <person name="Mondo S.J."/>
            <person name="Salamov A.A."/>
            <person name="Labutti K."/>
            <person name="Zhao Z."/>
            <person name="Chiniquy J."/>
            <person name="Barry K."/>
            <person name="Brewer H.M."/>
            <person name="Purvine S.O."/>
            <person name="Wright A.T."/>
            <person name="Boxma B."/>
            <person name="Van Alen T."/>
            <person name="Hackstein J.H."/>
            <person name="Baker S.E."/>
            <person name="Grigoriev I.V."/>
            <person name="O'Malley M.A."/>
        </authorList>
    </citation>
    <scope>NUCLEOTIDE SEQUENCE [LARGE SCALE GENOMIC DNA]</scope>
    <source>
        <strain evidence="2 3">G1</strain>
    </source>
</reference>
<gene>
    <name evidence="2" type="ORF">LY90DRAFT_517073</name>
</gene>
<evidence type="ECO:0000313" key="2">
    <source>
        <dbReference type="EMBL" id="ORY20097.1"/>
    </source>
</evidence>
<dbReference type="AlphaFoldDB" id="A0A1Y2ACU9"/>
<proteinExistence type="predicted"/>
<dbReference type="Proteomes" id="UP000193920">
    <property type="component" value="Unassembled WGS sequence"/>
</dbReference>
<organism evidence="2 3">
    <name type="scientific">Neocallimastix californiae</name>
    <dbReference type="NCBI Taxonomy" id="1754190"/>
    <lineage>
        <taxon>Eukaryota</taxon>
        <taxon>Fungi</taxon>
        <taxon>Fungi incertae sedis</taxon>
        <taxon>Chytridiomycota</taxon>
        <taxon>Chytridiomycota incertae sedis</taxon>
        <taxon>Neocallimastigomycetes</taxon>
        <taxon>Neocallimastigales</taxon>
        <taxon>Neocallimastigaceae</taxon>
        <taxon>Neocallimastix</taxon>
    </lineage>
</organism>
<keyword evidence="3" id="KW-1185">Reference proteome</keyword>
<name>A0A1Y2ACU9_9FUNG</name>
<keyword evidence="1" id="KW-0812">Transmembrane</keyword>
<protein>
    <submittedName>
        <fullName evidence="2">Uncharacterized protein</fullName>
    </submittedName>
</protein>
<keyword evidence="1" id="KW-1133">Transmembrane helix</keyword>
<accession>A0A1Y2ACU9</accession>
<comment type="caution">
    <text evidence="2">The sequence shown here is derived from an EMBL/GenBank/DDBJ whole genome shotgun (WGS) entry which is preliminary data.</text>
</comment>
<sequence length="253" mass="29834">MKKNYLYLPLLLTCGFGKILCEEAHLFEPSSYSRSYLMNLTERKRCDTDDDCPQFSVCEGKSPFQFCKFEKFLCVGNENDNCQHINSALWDEKDEAVIYKNIFNSIFRFKFGIRPIMKTCTKEQVDKGECKTKECSINEDCMSGLCYSNNCITEQPIYVCAGTNKYERYLFNCKKLNNMECHTSSECYSDYCDNGYCKKAKLFMLYYHSFKDNAVPVLFVIMCLPFVLYFFLKIEEKYNKYENLKSNEEDKRN</sequence>
<feature type="transmembrane region" description="Helical" evidence="1">
    <location>
        <begin position="214"/>
        <end position="232"/>
    </location>
</feature>